<dbReference type="EMBL" id="JAQTJH010000004">
    <property type="protein sequence ID" value="MDK2061781.1"/>
    <property type="molecule type" value="Genomic_DNA"/>
</dbReference>
<comment type="caution">
    <text evidence="2">The sequence shown here is derived from an EMBL/GenBank/DDBJ whole genome shotgun (WGS) entry which is preliminary data.</text>
</comment>
<dbReference type="AlphaFoldDB" id="A0AAW6VMK2"/>
<gene>
    <name evidence="2" type="ORF">PT520_04485</name>
</gene>
<keyword evidence="1" id="KW-1133">Transmembrane helix</keyword>
<dbReference type="RefSeq" id="WP_284074550.1">
    <property type="nucleotide sequence ID" value="NZ_JAQTJH010000004.1"/>
</dbReference>
<feature type="transmembrane region" description="Helical" evidence="1">
    <location>
        <begin position="50"/>
        <end position="73"/>
    </location>
</feature>
<reference evidence="2" key="2">
    <citation type="submission" date="2023-02" db="EMBL/GenBank/DDBJ databases">
        <authorList>
            <person name="Concha-Toloza M."/>
            <person name="Lopez-Cantillo M."/>
            <person name="Molina-Mora J."/>
            <person name="Collado L."/>
        </authorList>
    </citation>
    <scope>NUCLEOTIDE SEQUENCE</scope>
    <source>
        <strain evidence="2">FR1p273A</strain>
    </source>
</reference>
<name>A0AAW6VMK2_9BACT</name>
<evidence type="ECO:0008006" key="4">
    <source>
        <dbReference type="Google" id="ProtNLM"/>
    </source>
</evidence>
<protein>
    <recommendedName>
        <fullName evidence="4">Cxxc_20_cxxc protein</fullName>
    </recommendedName>
</protein>
<keyword evidence="1" id="KW-0812">Transmembrane</keyword>
<evidence type="ECO:0000313" key="3">
    <source>
        <dbReference type="Proteomes" id="UP001237843"/>
    </source>
</evidence>
<proteinExistence type="predicted"/>
<evidence type="ECO:0000313" key="2">
    <source>
        <dbReference type="EMBL" id="MDK2061781.1"/>
    </source>
</evidence>
<organism evidence="2 3">
    <name type="scientific">Aliarcobacter butzleri</name>
    <dbReference type="NCBI Taxonomy" id="28197"/>
    <lineage>
        <taxon>Bacteria</taxon>
        <taxon>Pseudomonadati</taxon>
        <taxon>Campylobacterota</taxon>
        <taxon>Epsilonproteobacteria</taxon>
        <taxon>Campylobacterales</taxon>
        <taxon>Arcobacteraceae</taxon>
        <taxon>Aliarcobacter</taxon>
    </lineage>
</organism>
<dbReference type="Proteomes" id="UP001237843">
    <property type="component" value="Unassembled WGS sequence"/>
</dbReference>
<feature type="transmembrane region" description="Helical" evidence="1">
    <location>
        <begin position="88"/>
        <end position="109"/>
    </location>
</feature>
<sequence length="123" mass="14501">MDLLTKECEVCGTKISKLQSIWNIYLLKTGVNIKCPNCNSEYKTFKSISFFGYFYTWSGVSFLVFIITVPIFWDFFENIFNVKLGEEVWIYTFIIFTIIEFVIMTVVPLELIKSKKESENEQK</sequence>
<reference evidence="2" key="1">
    <citation type="journal article" date="2023" name="Antibiotics">
        <title>Genomic Characterization of Antibiotic-Resistant Campylobacterales Isolated from Chilean Poultry Meat.</title>
        <authorList>
            <person name="Concha-Toloza M."/>
            <person name="Lopez-Cantillo M."/>
            <person name="Molina-Mora J.A."/>
            <person name="Collado L."/>
        </authorList>
    </citation>
    <scope>NUCLEOTIDE SEQUENCE</scope>
    <source>
        <strain evidence="2">FR1p273A</strain>
    </source>
</reference>
<keyword evidence="1" id="KW-0472">Membrane</keyword>
<accession>A0AAW6VMK2</accession>
<evidence type="ECO:0000256" key="1">
    <source>
        <dbReference type="SAM" id="Phobius"/>
    </source>
</evidence>